<evidence type="ECO:0000313" key="14">
    <source>
        <dbReference type="Proteomes" id="UP001565368"/>
    </source>
</evidence>
<keyword evidence="6 12" id="KW-1133">Transmembrane helix</keyword>
<dbReference type="RefSeq" id="XP_069213544.1">
    <property type="nucleotide sequence ID" value="XM_069350000.1"/>
</dbReference>
<evidence type="ECO:0000313" key="13">
    <source>
        <dbReference type="EMBL" id="KAL1413600.1"/>
    </source>
</evidence>
<dbReference type="Gene3D" id="1.50.40.10">
    <property type="entry name" value="Mitochondrial carrier domain"/>
    <property type="match status" value="2"/>
</dbReference>
<evidence type="ECO:0000256" key="2">
    <source>
        <dbReference type="ARBA" id="ARBA00006375"/>
    </source>
</evidence>
<dbReference type="InterPro" id="IPR023395">
    <property type="entry name" value="MCP_dom_sf"/>
</dbReference>
<comment type="subcellular location">
    <subcellularLocation>
        <location evidence="1">Mitochondrion membrane</location>
        <topology evidence="1">Multi-pass membrane protein</topology>
    </subcellularLocation>
</comment>
<dbReference type="SUPFAM" id="SSF103506">
    <property type="entry name" value="Mitochondrial carrier"/>
    <property type="match status" value="2"/>
</dbReference>
<evidence type="ECO:0000256" key="6">
    <source>
        <dbReference type="ARBA" id="ARBA00022989"/>
    </source>
</evidence>
<accession>A0ABR3QG18</accession>
<dbReference type="InterPro" id="IPR018108">
    <property type="entry name" value="MCP_transmembrane"/>
</dbReference>
<keyword evidence="14" id="KW-1185">Reference proteome</keyword>
<evidence type="ECO:0000256" key="11">
    <source>
        <dbReference type="SAM" id="Coils"/>
    </source>
</evidence>
<evidence type="ECO:0000256" key="4">
    <source>
        <dbReference type="ARBA" id="ARBA00022692"/>
    </source>
</evidence>
<evidence type="ECO:0000256" key="10">
    <source>
        <dbReference type="RuleBase" id="RU000488"/>
    </source>
</evidence>
<proteinExistence type="inferred from homology"/>
<organism evidence="13 14">
    <name type="scientific">Vanrija albida</name>
    <dbReference type="NCBI Taxonomy" id="181172"/>
    <lineage>
        <taxon>Eukaryota</taxon>
        <taxon>Fungi</taxon>
        <taxon>Dikarya</taxon>
        <taxon>Basidiomycota</taxon>
        <taxon>Agaricomycotina</taxon>
        <taxon>Tremellomycetes</taxon>
        <taxon>Trichosporonales</taxon>
        <taxon>Trichosporonaceae</taxon>
        <taxon>Vanrija</taxon>
    </lineage>
</organism>
<sequence>MAPSDKLPPLMPGGLVGALALFGVLLALSFLVVMPFAGALVRLRANYNPKAVGFSGEERFVGPRLDGLVSCMRRTIAIEGLSGLYKGWVAVVLGGVATALVSAIFIGGSLLTQATRVTGKNAPHPQSSTTGAIIASILFIPVMVAVAVPAKIIEVRAITTPYRLPWSIKGSLNILLSDRERAAPTALYKTPGLLIVILVRSLLFSLLQHGLKNLLGLGHQRGHRGGVPNATDSLGARAPEGMAGGGMPAPAPTWKWGFFFTVCVLSALWETPLLVVAAKLCVQPNLGRKDPLGTHAPVMTEDEELEQLEREINDEIDDAIRRETELESLRLAGGNEDDVITLRPATAEPYNGLMDALRKIKEEEGIMALYRGWYFTSIGACLGM</sequence>
<keyword evidence="5" id="KW-0677">Repeat</keyword>
<feature type="transmembrane region" description="Helical" evidence="12">
    <location>
        <begin position="88"/>
        <end position="111"/>
    </location>
</feature>
<evidence type="ECO:0000256" key="5">
    <source>
        <dbReference type="ARBA" id="ARBA00022737"/>
    </source>
</evidence>
<evidence type="ECO:0000256" key="7">
    <source>
        <dbReference type="ARBA" id="ARBA00023128"/>
    </source>
</evidence>
<feature type="repeat" description="Solcar" evidence="9">
    <location>
        <begin position="13"/>
        <end position="111"/>
    </location>
</feature>
<gene>
    <name evidence="13" type="ORF">Q8F55_001375</name>
</gene>
<dbReference type="GeneID" id="95982418"/>
<dbReference type="InterPro" id="IPR050567">
    <property type="entry name" value="Mitochondrial_Carrier"/>
</dbReference>
<evidence type="ECO:0000256" key="3">
    <source>
        <dbReference type="ARBA" id="ARBA00022448"/>
    </source>
</evidence>
<evidence type="ECO:0000256" key="1">
    <source>
        <dbReference type="ARBA" id="ARBA00004225"/>
    </source>
</evidence>
<evidence type="ECO:0000256" key="9">
    <source>
        <dbReference type="PROSITE-ProRule" id="PRU00282"/>
    </source>
</evidence>
<feature type="coiled-coil region" evidence="11">
    <location>
        <begin position="298"/>
        <end position="325"/>
    </location>
</feature>
<dbReference type="PROSITE" id="PS50920">
    <property type="entry name" value="SOLCAR"/>
    <property type="match status" value="1"/>
</dbReference>
<dbReference type="EMBL" id="JBBXJM010000001">
    <property type="protein sequence ID" value="KAL1413600.1"/>
    <property type="molecule type" value="Genomic_DNA"/>
</dbReference>
<feature type="transmembrane region" description="Helical" evidence="12">
    <location>
        <begin position="131"/>
        <end position="153"/>
    </location>
</feature>
<keyword evidence="11" id="KW-0175">Coiled coil</keyword>
<keyword evidence="8 9" id="KW-0472">Membrane</keyword>
<dbReference type="PANTHER" id="PTHR45624">
    <property type="entry name" value="MITOCHONDRIAL BASIC AMINO ACIDS TRANSPORTER-RELATED"/>
    <property type="match status" value="1"/>
</dbReference>
<keyword evidence="4 9" id="KW-0812">Transmembrane</keyword>
<name>A0ABR3QG18_9TREE</name>
<feature type="transmembrane region" description="Helical" evidence="12">
    <location>
        <begin position="256"/>
        <end position="282"/>
    </location>
</feature>
<feature type="transmembrane region" description="Helical" evidence="12">
    <location>
        <begin position="15"/>
        <end position="41"/>
    </location>
</feature>
<keyword evidence="7" id="KW-0496">Mitochondrion</keyword>
<feature type="transmembrane region" description="Helical" evidence="12">
    <location>
        <begin position="186"/>
        <end position="207"/>
    </location>
</feature>
<protein>
    <submittedName>
        <fullName evidence="13">Uncharacterized protein</fullName>
    </submittedName>
</protein>
<keyword evidence="3 10" id="KW-0813">Transport</keyword>
<evidence type="ECO:0000256" key="12">
    <source>
        <dbReference type="SAM" id="Phobius"/>
    </source>
</evidence>
<comment type="similarity">
    <text evidence="2 10">Belongs to the mitochondrial carrier (TC 2.A.29) family.</text>
</comment>
<reference evidence="13 14" key="1">
    <citation type="submission" date="2023-08" db="EMBL/GenBank/DDBJ databases">
        <title>Annotated Genome Sequence of Vanrija albida AlHP1.</title>
        <authorList>
            <person name="Herzog R."/>
        </authorList>
    </citation>
    <scope>NUCLEOTIDE SEQUENCE [LARGE SCALE GENOMIC DNA]</scope>
    <source>
        <strain evidence="13 14">AlHP1</strain>
    </source>
</reference>
<dbReference type="Pfam" id="PF00153">
    <property type="entry name" value="Mito_carr"/>
    <property type="match status" value="1"/>
</dbReference>
<dbReference type="Proteomes" id="UP001565368">
    <property type="component" value="Unassembled WGS sequence"/>
</dbReference>
<comment type="caution">
    <text evidence="13">The sequence shown here is derived from an EMBL/GenBank/DDBJ whole genome shotgun (WGS) entry which is preliminary data.</text>
</comment>
<evidence type="ECO:0000256" key="8">
    <source>
        <dbReference type="ARBA" id="ARBA00023136"/>
    </source>
</evidence>